<dbReference type="InterPro" id="IPR051781">
    <property type="entry name" value="Metallo-dep_Hydrolase"/>
</dbReference>
<sequence length="388" mass="42226">MKTLIQSANVWNGTDFEVNSVVIEDKMIRSVGQAPGETVFDTVIDGAGKYLLPGVIDCHAHSTMVCGTRHMADFFAASDSALTINSVVNAEKMARCGITSIRDCGGRGMETLAVRDAIRAGTIIGPRMLCSGTPIKVIGGHEPGTDITGPWEARARVREFIHEGVDFIKAMVTGGLGKPGEKPGNVEMEQEEMTAIVSEAKKHGRKVACHCHSREGMEILVNAGAASIEHSTYLDPEINERIIEKGIYVVPTFEPYMNYAFLGEQHNQLMDTVLAARAIVEEKQKRLYEAYRQGVKLAFGRDSGGFMMNQGDFVEEMLHMERAGISRRDIIVSATENAADLLGILEQTGTIAKGKAADLILLGANPLDGLTAYRDHLEAVWADGRYLN</sequence>
<dbReference type="Pfam" id="PF01979">
    <property type="entry name" value="Amidohydro_1"/>
    <property type="match status" value="1"/>
</dbReference>
<dbReference type="Proteomes" id="UP000198508">
    <property type="component" value="Unassembled WGS sequence"/>
</dbReference>
<dbReference type="GO" id="GO:0016810">
    <property type="term" value="F:hydrolase activity, acting on carbon-nitrogen (but not peptide) bonds"/>
    <property type="evidence" value="ECO:0007669"/>
    <property type="project" value="InterPro"/>
</dbReference>
<keyword evidence="3" id="KW-1185">Reference proteome</keyword>
<dbReference type="SUPFAM" id="SSF51338">
    <property type="entry name" value="Composite domain of metallo-dependent hydrolases"/>
    <property type="match status" value="1"/>
</dbReference>
<gene>
    <name evidence="2" type="ORF">SAMN05216313_12079</name>
</gene>
<dbReference type="AlphaFoldDB" id="A0A1I0ICG8"/>
<dbReference type="Gene3D" id="2.30.40.10">
    <property type="entry name" value="Urease, subunit C, domain 1"/>
    <property type="match status" value="1"/>
</dbReference>
<dbReference type="RefSeq" id="WP_092366778.1">
    <property type="nucleotide sequence ID" value="NZ_FOIM01000020.1"/>
</dbReference>
<name>A0A1I0ICG8_9FIRM</name>
<accession>A0A1I0ICG8</accession>
<evidence type="ECO:0000259" key="1">
    <source>
        <dbReference type="Pfam" id="PF01979"/>
    </source>
</evidence>
<dbReference type="SUPFAM" id="SSF51556">
    <property type="entry name" value="Metallo-dependent hydrolases"/>
    <property type="match status" value="1"/>
</dbReference>
<dbReference type="InterPro" id="IPR032466">
    <property type="entry name" value="Metal_Hydrolase"/>
</dbReference>
<dbReference type="InterPro" id="IPR057744">
    <property type="entry name" value="OTAase-like"/>
</dbReference>
<feature type="domain" description="Amidohydrolase-related" evidence="1">
    <location>
        <begin position="50"/>
        <end position="366"/>
    </location>
</feature>
<dbReference type="Gene3D" id="3.20.20.140">
    <property type="entry name" value="Metal-dependent hydrolases"/>
    <property type="match status" value="1"/>
</dbReference>
<dbReference type="EMBL" id="FOIM01000020">
    <property type="protein sequence ID" value="SET94195.1"/>
    <property type="molecule type" value="Genomic_DNA"/>
</dbReference>
<proteinExistence type="predicted"/>
<organism evidence="2 3">
    <name type="scientific">Enterocloster lavalensis</name>
    <dbReference type="NCBI Taxonomy" id="460384"/>
    <lineage>
        <taxon>Bacteria</taxon>
        <taxon>Bacillati</taxon>
        <taxon>Bacillota</taxon>
        <taxon>Clostridia</taxon>
        <taxon>Lachnospirales</taxon>
        <taxon>Lachnospiraceae</taxon>
        <taxon>Enterocloster</taxon>
    </lineage>
</organism>
<dbReference type="PANTHER" id="PTHR43135:SF3">
    <property type="entry name" value="ALPHA-D-RIBOSE 1-METHYLPHOSPHONATE 5-TRIPHOSPHATE DIPHOSPHATASE"/>
    <property type="match status" value="1"/>
</dbReference>
<dbReference type="STRING" id="460384.SAMN05216313_12079"/>
<dbReference type="CDD" id="cd01299">
    <property type="entry name" value="Met_dep_hydrolase_A"/>
    <property type="match status" value="1"/>
</dbReference>
<dbReference type="InterPro" id="IPR006680">
    <property type="entry name" value="Amidohydro-rel"/>
</dbReference>
<evidence type="ECO:0000313" key="2">
    <source>
        <dbReference type="EMBL" id="SET94195.1"/>
    </source>
</evidence>
<protein>
    <submittedName>
        <fullName evidence="2">Imidazolonepropionase</fullName>
    </submittedName>
</protein>
<evidence type="ECO:0000313" key="3">
    <source>
        <dbReference type="Proteomes" id="UP000198508"/>
    </source>
</evidence>
<dbReference type="InterPro" id="IPR011059">
    <property type="entry name" value="Metal-dep_hydrolase_composite"/>
</dbReference>
<dbReference type="PANTHER" id="PTHR43135">
    <property type="entry name" value="ALPHA-D-RIBOSE 1-METHYLPHOSPHONATE 5-TRIPHOSPHATE DIPHOSPHATASE"/>
    <property type="match status" value="1"/>
</dbReference>
<reference evidence="3" key="1">
    <citation type="submission" date="2016-10" db="EMBL/GenBank/DDBJ databases">
        <authorList>
            <person name="Varghese N."/>
            <person name="Submissions S."/>
        </authorList>
    </citation>
    <scope>NUCLEOTIDE SEQUENCE [LARGE SCALE GENOMIC DNA]</scope>
    <source>
        <strain evidence="3">NLAE-zl-G277</strain>
    </source>
</reference>